<reference evidence="4" key="2">
    <citation type="journal article" date="2023" name="IMA Fungus">
        <title>Comparative genomic study of the Penicillium genus elucidates a diverse pangenome and 15 lateral gene transfer events.</title>
        <authorList>
            <person name="Petersen C."/>
            <person name="Sorensen T."/>
            <person name="Nielsen M.R."/>
            <person name="Sondergaard T.E."/>
            <person name="Sorensen J.L."/>
            <person name="Fitzpatrick D.A."/>
            <person name="Frisvad J.C."/>
            <person name="Nielsen K.L."/>
        </authorList>
    </citation>
    <scope>NUCLEOTIDE SEQUENCE</scope>
    <source>
        <strain evidence="4">IBT 22155</strain>
    </source>
</reference>
<dbReference type="GO" id="GO:0006646">
    <property type="term" value="P:phosphatidylethanolamine biosynthetic process"/>
    <property type="evidence" value="ECO:0007669"/>
    <property type="project" value="TreeGrafter"/>
</dbReference>
<dbReference type="Gene3D" id="3.30.200.20">
    <property type="entry name" value="Phosphorylase Kinase, domain 1"/>
    <property type="match status" value="1"/>
</dbReference>
<feature type="compositionally biased region" description="Basic and acidic residues" evidence="2">
    <location>
        <begin position="8"/>
        <end position="24"/>
    </location>
</feature>
<accession>A0A9W9GWI5</accession>
<feature type="domain" description="Choline kinase N-terminal" evidence="3">
    <location>
        <begin position="129"/>
        <end position="204"/>
    </location>
</feature>
<protein>
    <recommendedName>
        <fullName evidence="3">Choline kinase N-terminal domain-containing protein</fullName>
    </recommendedName>
</protein>
<dbReference type="EMBL" id="JAPQKL010000005">
    <property type="protein sequence ID" value="KAJ5131340.1"/>
    <property type="molecule type" value="Genomic_DNA"/>
</dbReference>
<dbReference type="GO" id="GO:0005737">
    <property type="term" value="C:cytoplasm"/>
    <property type="evidence" value="ECO:0007669"/>
    <property type="project" value="TreeGrafter"/>
</dbReference>
<feature type="compositionally biased region" description="Basic residues" evidence="2">
    <location>
        <begin position="40"/>
        <end position="50"/>
    </location>
</feature>
<gene>
    <name evidence="4" type="ORF">N7515_007379</name>
</gene>
<evidence type="ECO:0000256" key="2">
    <source>
        <dbReference type="SAM" id="MobiDB-lite"/>
    </source>
</evidence>
<comment type="similarity">
    <text evidence="1">Belongs to the choline/ethanolamine kinase family.</text>
</comment>
<comment type="caution">
    <text evidence="4">The sequence shown here is derived from an EMBL/GenBank/DDBJ whole genome shotgun (WGS) entry which is preliminary data.</text>
</comment>
<dbReference type="AlphaFoldDB" id="A0A9W9GWI5"/>
<sequence>MPSLEDQSSVKHDEVRERSTKSEDDFQGLFHQVYEWLHHEKSRRQNRKARKFETTSHATTGDESDVTDGPLDRPNTSDHSFSLDKLEKILHQYATTRPGSALSSTHRHLAKRHSRRRLRGLRRGSVSESDMTDTEAPPPEVQAFLDNTKTLAYTGGGAVEEITDSSASVKQAKDAEAWLIFKTEIVRIVHTLQLKGWRKVPAELAGDIEVVRLSGALTNAVYVVEPPKNLPPPKTDSNTLVSRKPPPKLLLRIYGPQVDHLIDRENELQILRRLGKKNIGPRILGTFLNGRFEEYFEARPLTPKELRMPETAKQVAKRMRELHDGVALLEEEREGGPMIFKNWDKWVDRCEQVMTWLDKELESPHNEAKAALEPWRRRGYVCGVKWDVFRKAVENYRRWLIASSGGIDEIKRQLVFAHNDTQYGNLLRMEPATQSPLLLPANEHKQLVVIDFEYSSANTPGLEFANHFTEWCYNYHDEERSWACNNRIYPTPEEQYHFVSTYLTHQPANAGGHISPMASPVIRGRTSTAFAPLDLDDGSDRPDSRLSQIDQSRDDDLDAHVRALIQQTRMWRAMNSAQWVAWGIVQAKVPGMEEGIAEMLAARNGSNDDGEGDGDKTPTATSGVEEEDEGDFDYLAYAQDRVMFFWGDLLSMNLIKAEDLPAPLVEHVKSRLVEY</sequence>
<organism evidence="4 5">
    <name type="scientific">Penicillium bovifimosum</name>
    <dbReference type="NCBI Taxonomy" id="126998"/>
    <lineage>
        <taxon>Eukaryota</taxon>
        <taxon>Fungi</taxon>
        <taxon>Dikarya</taxon>
        <taxon>Ascomycota</taxon>
        <taxon>Pezizomycotina</taxon>
        <taxon>Eurotiomycetes</taxon>
        <taxon>Eurotiomycetidae</taxon>
        <taxon>Eurotiales</taxon>
        <taxon>Aspergillaceae</taxon>
        <taxon>Penicillium</taxon>
    </lineage>
</organism>
<evidence type="ECO:0000313" key="4">
    <source>
        <dbReference type="EMBL" id="KAJ5131340.1"/>
    </source>
</evidence>
<dbReference type="Pfam" id="PF01633">
    <property type="entry name" value="Choline_kinase"/>
    <property type="match status" value="1"/>
</dbReference>
<dbReference type="GO" id="GO:0004103">
    <property type="term" value="F:choline kinase activity"/>
    <property type="evidence" value="ECO:0007669"/>
    <property type="project" value="TreeGrafter"/>
</dbReference>
<feature type="region of interest" description="Disordered" evidence="2">
    <location>
        <begin position="39"/>
        <end position="80"/>
    </location>
</feature>
<evidence type="ECO:0000259" key="3">
    <source>
        <dbReference type="Pfam" id="PF04428"/>
    </source>
</evidence>
<keyword evidence="5" id="KW-1185">Reference proteome</keyword>
<dbReference type="InterPro" id="IPR011009">
    <property type="entry name" value="Kinase-like_dom_sf"/>
</dbReference>
<dbReference type="OrthoDB" id="10267235at2759"/>
<dbReference type="Proteomes" id="UP001149079">
    <property type="component" value="Unassembled WGS sequence"/>
</dbReference>
<dbReference type="Gene3D" id="3.90.1200.10">
    <property type="match status" value="1"/>
</dbReference>
<dbReference type="InterPro" id="IPR007521">
    <property type="entry name" value="Choline_kin_N"/>
</dbReference>
<name>A0A9W9GWI5_9EURO</name>
<feature type="region of interest" description="Disordered" evidence="2">
    <location>
        <begin position="1"/>
        <end position="24"/>
    </location>
</feature>
<dbReference type="PANTHER" id="PTHR22603">
    <property type="entry name" value="CHOLINE/ETHANOALAMINE KINASE"/>
    <property type="match status" value="1"/>
</dbReference>
<dbReference type="PANTHER" id="PTHR22603:SF93">
    <property type="entry name" value="RE24176P"/>
    <property type="match status" value="1"/>
</dbReference>
<dbReference type="SUPFAM" id="SSF56112">
    <property type="entry name" value="Protein kinase-like (PK-like)"/>
    <property type="match status" value="1"/>
</dbReference>
<reference evidence="4" key="1">
    <citation type="submission" date="2022-11" db="EMBL/GenBank/DDBJ databases">
        <authorList>
            <person name="Petersen C."/>
        </authorList>
    </citation>
    <scope>NUCLEOTIDE SEQUENCE</scope>
    <source>
        <strain evidence="4">IBT 22155</strain>
    </source>
</reference>
<evidence type="ECO:0000313" key="5">
    <source>
        <dbReference type="Proteomes" id="UP001149079"/>
    </source>
</evidence>
<dbReference type="Pfam" id="PF04428">
    <property type="entry name" value="Choline_kin_N"/>
    <property type="match status" value="1"/>
</dbReference>
<evidence type="ECO:0000256" key="1">
    <source>
        <dbReference type="ARBA" id="ARBA00038211"/>
    </source>
</evidence>
<proteinExistence type="inferred from homology"/>
<dbReference type="GO" id="GO:0004305">
    <property type="term" value="F:ethanolamine kinase activity"/>
    <property type="evidence" value="ECO:0007669"/>
    <property type="project" value="TreeGrafter"/>
</dbReference>
<dbReference type="GeneID" id="81407293"/>
<feature type="compositionally biased region" description="Basic residues" evidence="2">
    <location>
        <begin position="105"/>
        <end position="122"/>
    </location>
</feature>
<dbReference type="CDD" id="cd05157">
    <property type="entry name" value="ETNK_euk"/>
    <property type="match status" value="1"/>
</dbReference>
<feature type="region of interest" description="Disordered" evidence="2">
    <location>
        <begin position="98"/>
        <end position="140"/>
    </location>
</feature>
<feature type="region of interest" description="Disordered" evidence="2">
    <location>
        <begin position="603"/>
        <end position="627"/>
    </location>
</feature>
<feature type="region of interest" description="Disordered" evidence="2">
    <location>
        <begin position="531"/>
        <end position="552"/>
    </location>
</feature>
<dbReference type="RefSeq" id="XP_056521719.1">
    <property type="nucleotide sequence ID" value="XM_056668123.1"/>
</dbReference>